<feature type="region of interest" description="Disordered" evidence="4">
    <location>
        <begin position="595"/>
        <end position="648"/>
    </location>
</feature>
<feature type="compositionally biased region" description="Low complexity" evidence="4">
    <location>
        <begin position="245"/>
        <end position="263"/>
    </location>
</feature>
<feature type="compositionally biased region" description="Basic residues" evidence="4">
    <location>
        <begin position="1113"/>
        <end position="1122"/>
    </location>
</feature>
<dbReference type="GO" id="GO:0006281">
    <property type="term" value="P:DNA repair"/>
    <property type="evidence" value="ECO:0007669"/>
    <property type="project" value="TreeGrafter"/>
</dbReference>
<dbReference type="InterPro" id="IPR006906">
    <property type="entry name" value="Timeless_N"/>
</dbReference>
<accession>A0AAW1S3W4</accession>
<organism evidence="6 7">
    <name type="scientific">Apatococcus lobatus</name>
    <dbReference type="NCBI Taxonomy" id="904363"/>
    <lineage>
        <taxon>Eukaryota</taxon>
        <taxon>Viridiplantae</taxon>
        <taxon>Chlorophyta</taxon>
        <taxon>core chlorophytes</taxon>
        <taxon>Trebouxiophyceae</taxon>
        <taxon>Chlorellales</taxon>
        <taxon>Chlorellaceae</taxon>
        <taxon>Apatococcus</taxon>
    </lineage>
</organism>
<comment type="caution">
    <text evidence="6">The sequence shown here is derived from an EMBL/GenBank/DDBJ whole genome shotgun (WGS) entry which is preliminary data.</text>
</comment>
<dbReference type="Pfam" id="PF04821">
    <property type="entry name" value="TIMELESS"/>
    <property type="match status" value="1"/>
</dbReference>
<sequence length="1329" mass="145238">MAGSNLDRELLLSVAGGLGSRVKSSAGSSLYTRSDDCHECLQDLQRFLREDDVETREAFFAINQSNICRTDICPLIEACSEDTKLVYSALKVATFLTMPVNPDSQQQASQIGLMQRAADAFVSSEALPVIVGLVVAPLERHPRMTEEDALIVQLVIAFLRNLVTLPDPPLTPGSQREDRAHLRARLMQRLMDTHALELLNLMAQHVHERPFTNEGPVLMEIYAGLFRGVKAQHLVSAPARLAQQQSRAAPAAPSATTASGPGSMEAAGARRFSVNRAGPISGLGNRDPLRDARQVRGAAGKQRHGRFGGVFVKRVGAQEAAHSVITGNPKTDTLPTVRAPQQPSHFQKRKAKEDPSAKPTLTTLVGLREGLEGLLDGGYNRLLGTVRKQLEPGMGISRLDRQDFLHFFFVSHLCTGYIRMQQEAHVKDKRSQHKENHPAEAGEEVKMQGMSPFLQISATMGWDTFSIVRNLWLSTIDLPTNSPEKDWGMQAASLRLLKEMLFTLDMAQLVGSSADRQASDRLQRRLLHDDQKESGLLPVLGRLIKGFNFQHQNRDHAVDLVEALHVVLRLLERLSSAEAGGFLVKRKAAVKAQRAKKAAPAEPAEGEEAASGHPDAGASANEGPAETAAEPASQAGAGSPAASGLHGRERHDPFEEAEMEELAEEKRRLTKEVAYDLLQRLRQELAFPAVVHFYTWLLRGYSTNGSFLNHCLLSFLKRIASSDALNLEPMLYQLSVLRIFHQMLGDGAFRKQPGSGPLLHFSTGIVRSIFKRLVPMPEPPLGTAEPRQHHLEGNEGEEAESRPSAEEQHAAEEERRKQLQAQEGLSCMMFVELLFWKNSREAMDVRNEYHWKPEPVRRVRGQVGFGADGDDSNEEEQSAQRHQFLPAQIERLTELWEEHGGPGASSKDVLTAIVTNFENGSVPKARIARQLKTLGLKRGALSSRQEEKVKEGWERWGQQRPAAQLIADSLGQGVKKSLVNKYLKKLGLRGQGKQSKGHGMAGLSDDEFSSGAASASGSGSDSEPDPAQDAAAGSKPGPRDKRSGSVSDHLSQGSIDCSEVLRDGQPATHAAEGDTAASDGATGVEQPVKGRDSGSKKPLEDGKADEVRTAQDKKKKRRRLSKRQPEPEGAQQKSKQLPQSAGIKKQSHRTSRKALEAPRGARKRQPGRGKTSDSSDHDDATAALPPQIAMSDDDVPDLVEEHAWGRHQDQQDQIQLQSAAAKDVTLTSSEPEDDEPEHRPQGREPQAKSLHVSERAQGASKAELNAPQRSPLATLQAAQEHQQNSNALRPGGTPPKANLSSPELKDGAAPQLMTCHADSDLVEKLVLYT</sequence>
<dbReference type="InterPro" id="IPR044998">
    <property type="entry name" value="Timeless"/>
</dbReference>
<feature type="compositionally biased region" description="Low complexity" evidence="4">
    <location>
        <begin position="1009"/>
        <end position="1021"/>
    </location>
</feature>
<dbReference type="EMBL" id="JALJOS010000004">
    <property type="protein sequence ID" value="KAK9840302.1"/>
    <property type="molecule type" value="Genomic_DNA"/>
</dbReference>
<dbReference type="GO" id="GO:0003677">
    <property type="term" value="F:DNA binding"/>
    <property type="evidence" value="ECO:0007669"/>
    <property type="project" value="TreeGrafter"/>
</dbReference>
<feature type="compositionally biased region" description="Basic and acidic residues" evidence="4">
    <location>
        <begin position="1170"/>
        <end position="1180"/>
    </location>
</feature>
<dbReference type="GO" id="GO:0043111">
    <property type="term" value="P:replication fork arrest"/>
    <property type="evidence" value="ECO:0007669"/>
    <property type="project" value="TreeGrafter"/>
</dbReference>
<protein>
    <recommendedName>
        <fullName evidence="5">Timeless N-terminal domain-containing protein</fullName>
    </recommendedName>
</protein>
<evidence type="ECO:0000256" key="2">
    <source>
        <dbReference type="ARBA" id="ARBA00023242"/>
    </source>
</evidence>
<evidence type="ECO:0000256" key="1">
    <source>
        <dbReference type="ARBA" id="ARBA00004123"/>
    </source>
</evidence>
<keyword evidence="7" id="KW-1185">Reference proteome</keyword>
<reference evidence="6 7" key="1">
    <citation type="journal article" date="2024" name="Nat. Commun.">
        <title>Phylogenomics reveals the evolutionary origins of lichenization in chlorophyte algae.</title>
        <authorList>
            <person name="Puginier C."/>
            <person name="Libourel C."/>
            <person name="Otte J."/>
            <person name="Skaloud P."/>
            <person name="Haon M."/>
            <person name="Grisel S."/>
            <person name="Petersen M."/>
            <person name="Berrin J.G."/>
            <person name="Delaux P.M."/>
            <person name="Dal Grande F."/>
            <person name="Keller J."/>
        </authorList>
    </citation>
    <scope>NUCLEOTIDE SEQUENCE [LARGE SCALE GENOMIC DNA]</scope>
    <source>
        <strain evidence="6 7">SAG 2145</strain>
    </source>
</reference>
<dbReference type="GO" id="GO:0031298">
    <property type="term" value="C:replication fork protection complex"/>
    <property type="evidence" value="ECO:0007669"/>
    <property type="project" value="TreeGrafter"/>
</dbReference>
<feature type="compositionally biased region" description="Polar residues" evidence="4">
    <location>
        <begin position="326"/>
        <end position="345"/>
    </location>
</feature>
<gene>
    <name evidence="6" type="ORF">WJX74_007181</name>
</gene>
<feature type="region of interest" description="Disordered" evidence="4">
    <location>
        <begin position="777"/>
        <end position="818"/>
    </location>
</feature>
<dbReference type="GO" id="GO:0000076">
    <property type="term" value="P:DNA replication checkpoint signaling"/>
    <property type="evidence" value="ECO:0007669"/>
    <property type="project" value="TreeGrafter"/>
</dbReference>
<feature type="compositionally biased region" description="Basic and acidic residues" evidence="4">
    <location>
        <begin position="1236"/>
        <end position="1254"/>
    </location>
</feature>
<evidence type="ECO:0000313" key="7">
    <source>
        <dbReference type="Proteomes" id="UP001438707"/>
    </source>
</evidence>
<dbReference type="PANTHER" id="PTHR22940">
    <property type="entry name" value="TIMEOUT/TIMELESS-2"/>
    <property type="match status" value="1"/>
</dbReference>
<feature type="compositionally biased region" description="Basic and acidic residues" evidence="4">
    <location>
        <begin position="1088"/>
        <end position="1112"/>
    </location>
</feature>
<feature type="region of interest" description="Disordered" evidence="4">
    <location>
        <begin position="326"/>
        <end position="357"/>
    </location>
</feature>
<feature type="compositionally biased region" description="Basic and acidic residues" evidence="4">
    <location>
        <begin position="1199"/>
        <end position="1210"/>
    </location>
</feature>
<dbReference type="Proteomes" id="UP001438707">
    <property type="component" value="Unassembled WGS sequence"/>
</dbReference>
<feature type="compositionally biased region" description="Basic and acidic residues" evidence="4">
    <location>
        <begin position="786"/>
        <end position="817"/>
    </location>
</feature>
<feature type="compositionally biased region" description="Polar residues" evidence="4">
    <location>
        <begin position="1044"/>
        <end position="1055"/>
    </location>
</feature>
<keyword evidence="3" id="KW-0131">Cell cycle</keyword>
<name>A0AAW1S3W4_9CHLO</name>
<dbReference type="PANTHER" id="PTHR22940:SF4">
    <property type="entry name" value="PROTEIN TIMELESS HOMOLOG"/>
    <property type="match status" value="1"/>
</dbReference>
<comment type="subcellular location">
    <subcellularLocation>
        <location evidence="1">Nucleus</location>
    </subcellularLocation>
</comment>
<feature type="domain" description="Timeless N-terminal" evidence="5">
    <location>
        <begin position="31"/>
        <end position="311"/>
    </location>
</feature>
<evidence type="ECO:0000259" key="5">
    <source>
        <dbReference type="Pfam" id="PF04821"/>
    </source>
</evidence>
<feature type="region of interest" description="Disordered" evidence="4">
    <location>
        <begin position="245"/>
        <end position="300"/>
    </location>
</feature>
<proteinExistence type="predicted"/>
<evidence type="ECO:0000256" key="3">
    <source>
        <dbReference type="ARBA" id="ARBA00023306"/>
    </source>
</evidence>
<evidence type="ECO:0000313" key="6">
    <source>
        <dbReference type="EMBL" id="KAK9840302.1"/>
    </source>
</evidence>
<feature type="region of interest" description="Disordered" evidence="4">
    <location>
        <begin position="989"/>
        <end position="1311"/>
    </location>
</feature>
<feature type="compositionally biased region" description="Polar residues" evidence="4">
    <location>
        <begin position="1267"/>
        <end position="1287"/>
    </location>
</feature>
<evidence type="ECO:0000256" key="4">
    <source>
        <dbReference type="SAM" id="MobiDB-lite"/>
    </source>
</evidence>
<feature type="compositionally biased region" description="Low complexity" evidence="4">
    <location>
        <begin position="624"/>
        <end position="644"/>
    </location>
</feature>
<keyword evidence="2" id="KW-0539">Nucleus</keyword>